<dbReference type="Proteomes" id="UP000182944">
    <property type="component" value="Unassembled WGS sequence"/>
</dbReference>
<dbReference type="OrthoDB" id="9804735at2"/>
<gene>
    <name evidence="1" type="ORF">SAMN05444276_101530</name>
</gene>
<dbReference type="AlphaFoldDB" id="A0A1H2S3Z8"/>
<keyword evidence="2" id="KW-1185">Reference proteome</keyword>
<sequence length="359" mass="40073">MASLDQQIIDSQREVAATQSKITEIGTTLDRMVRTDTAVNAPSLDIANATLADVHKHTEAMNANIAELIMGLDDVTAGFSKDFEQMRSKTGWESFVGIFARGKSESMRQERLRHASIDDKLQDLISKSDVITRLLQDQLALLKDQQVKVEGNLTQTLADREAAVAELESLRERIKAMDPRLIELENKVASTVDPSDRTKLETELANANKDHNELVQAEQVALARSQTLERYIESGKTWVDSLQNQAATQMVLINKLQTDTKQRVVLYDALTKSLKTAQQQDIAHRINEIGVRTDQEAATAMAGIGAATNEKMADMLEAHGEHMVFARKVLEEKAKADERFARRFSEIVEKHDKNLYSGS</sequence>
<proteinExistence type="predicted"/>
<evidence type="ECO:0000313" key="1">
    <source>
        <dbReference type="EMBL" id="SDW26357.1"/>
    </source>
</evidence>
<evidence type="ECO:0000313" key="2">
    <source>
        <dbReference type="Proteomes" id="UP000182944"/>
    </source>
</evidence>
<organism evidence="1 2">
    <name type="scientific">Paracoccus sanguinis</name>
    <dbReference type="NCBI Taxonomy" id="1545044"/>
    <lineage>
        <taxon>Bacteria</taxon>
        <taxon>Pseudomonadati</taxon>
        <taxon>Pseudomonadota</taxon>
        <taxon>Alphaproteobacteria</taxon>
        <taxon>Rhodobacterales</taxon>
        <taxon>Paracoccaceae</taxon>
        <taxon>Paracoccus</taxon>
    </lineage>
</organism>
<name>A0A1H2S3Z8_9RHOB</name>
<accession>A0A1H2S3Z8</accession>
<protein>
    <submittedName>
        <fullName evidence="1">Uncharacterized protein</fullName>
    </submittedName>
</protein>
<dbReference type="RefSeq" id="WP_036731681.1">
    <property type="nucleotide sequence ID" value="NZ_FNNA01000001.1"/>
</dbReference>
<reference evidence="2" key="1">
    <citation type="submission" date="2016-10" db="EMBL/GenBank/DDBJ databases">
        <authorList>
            <person name="Varghese N."/>
            <person name="Submissions S."/>
        </authorList>
    </citation>
    <scope>NUCLEOTIDE SEQUENCE [LARGE SCALE GENOMIC DNA]</scope>
    <source>
        <strain evidence="2">DSM 29303</strain>
    </source>
</reference>
<dbReference type="EMBL" id="FNNA01000001">
    <property type="protein sequence ID" value="SDW26357.1"/>
    <property type="molecule type" value="Genomic_DNA"/>
</dbReference>
<dbReference type="STRING" id="1545044.SAMN05444276_101530"/>